<gene>
    <name evidence="1" type="primary">ORF132481</name>
</gene>
<dbReference type="EMBL" id="HACG01035737">
    <property type="protein sequence ID" value="CEK82602.1"/>
    <property type="molecule type" value="Transcribed_RNA"/>
</dbReference>
<sequence>SIILGVPSEVLSCDAVWGSPQCVSYPSPPSVLYFFLHLPLSRSIPVCVSVVPSQMEYLAHAFVDECLQPFSVPLVVLHFSAPYKRTVYSTLYLMI</sequence>
<evidence type="ECO:0000313" key="1">
    <source>
        <dbReference type="EMBL" id="CEK82602.1"/>
    </source>
</evidence>
<organism evidence="1">
    <name type="scientific">Arion vulgaris</name>
    <dbReference type="NCBI Taxonomy" id="1028688"/>
    <lineage>
        <taxon>Eukaryota</taxon>
        <taxon>Metazoa</taxon>
        <taxon>Spiralia</taxon>
        <taxon>Lophotrochozoa</taxon>
        <taxon>Mollusca</taxon>
        <taxon>Gastropoda</taxon>
        <taxon>Heterobranchia</taxon>
        <taxon>Euthyneura</taxon>
        <taxon>Panpulmonata</taxon>
        <taxon>Eupulmonata</taxon>
        <taxon>Stylommatophora</taxon>
        <taxon>Helicina</taxon>
        <taxon>Arionoidea</taxon>
        <taxon>Arionidae</taxon>
        <taxon>Arion</taxon>
    </lineage>
</organism>
<accession>A0A0B7APR7</accession>
<name>A0A0B7APR7_9EUPU</name>
<protein>
    <submittedName>
        <fullName evidence="1">Uncharacterized protein</fullName>
    </submittedName>
</protein>
<proteinExistence type="predicted"/>
<dbReference type="AlphaFoldDB" id="A0A0B7APR7"/>
<reference evidence="1" key="1">
    <citation type="submission" date="2014-12" db="EMBL/GenBank/DDBJ databases">
        <title>Insight into the proteome of Arion vulgaris.</title>
        <authorList>
            <person name="Aradska J."/>
            <person name="Bulat T."/>
            <person name="Smidak R."/>
            <person name="Sarate P."/>
            <person name="Gangsoo J."/>
            <person name="Sialana F."/>
            <person name="Bilban M."/>
            <person name="Lubec G."/>
        </authorList>
    </citation>
    <scope>NUCLEOTIDE SEQUENCE</scope>
    <source>
        <tissue evidence="1">Skin</tissue>
    </source>
</reference>
<feature type="non-terminal residue" evidence="1">
    <location>
        <position position="1"/>
    </location>
</feature>